<dbReference type="AlphaFoldDB" id="A0A3P7Q1Y8"/>
<feature type="domain" description="Response regulatory" evidence="4">
    <location>
        <begin position="4"/>
        <end position="119"/>
    </location>
</feature>
<dbReference type="SMART" id="SM00448">
    <property type="entry name" value="REC"/>
    <property type="match status" value="1"/>
</dbReference>
<dbReference type="InterPro" id="IPR011006">
    <property type="entry name" value="CheY-like_superfamily"/>
</dbReference>
<feature type="modified residue" description="4-aspartylphosphate" evidence="3">
    <location>
        <position position="54"/>
    </location>
</feature>
<evidence type="ECO:0000313" key="6">
    <source>
        <dbReference type="Proteomes" id="UP000279029"/>
    </source>
</evidence>
<dbReference type="PANTHER" id="PTHR43228:SF1">
    <property type="entry name" value="TWO-COMPONENT RESPONSE REGULATOR ARR22"/>
    <property type="match status" value="1"/>
</dbReference>
<dbReference type="PANTHER" id="PTHR43228">
    <property type="entry name" value="TWO-COMPONENT RESPONSE REGULATOR"/>
    <property type="match status" value="1"/>
</dbReference>
<dbReference type="CDD" id="cd17542">
    <property type="entry name" value="REC_CheY"/>
    <property type="match status" value="1"/>
</dbReference>
<dbReference type="Pfam" id="PF00072">
    <property type="entry name" value="Response_reg"/>
    <property type="match status" value="1"/>
</dbReference>
<dbReference type="RefSeq" id="WP_125138508.1">
    <property type="nucleotide sequence ID" value="NZ_LR130778.1"/>
</dbReference>
<comment type="function">
    <text evidence="2">May play the central regulatory role in sporulation. It may be an element of the effector pathway responsible for the activation of sporulation genes in response to nutritional stress. Spo0A may act in concert with spo0H (a sigma factor) to control the expression of some genes that are critical to the sporulation process.</text>
</comment>
<dbReference type="EMBL" id="LR130778">
    <property type="protein sequence ID" value="VDN49351.1"/>
    <property type="molecule type" value="Genomic_DNA"/>
</dbReference>
<dbReference type="GO" id="GO:0000160">
    <property type="term" value="P:phosphorelay signal transduction system"/>
    <property type="evidence" value="ECO:0007669"/>
    <property type="project" value="InterPro"/>
</dbReference>
<evidence type="ECO:0000259" key="4">
    <source>
        <dbReference type="PROSITE" id="PS50110"/>
    </source>
</evidence>
<dbReference type="InterPro" id="IPR001789">
    <property type="entry name" value="Sig_transdc_resp-reg_receiver"/>
</dbReference>
<dbReference type="PROSITE" id="PS50110">
    <property type="entry name" value="RESPONSE_REGULATORY"/>
    <property type="match status" value="1"/>
</dbReference>
<dbReference type="InterPro" id="IPR052048">
    <property type="entry name" value="ST_Response_Regulator"/>
</dbReference>
<dbReference type="SUPFAM" id="SSF52172">
    <property type="entry name" value="CheY-like"/>
    <property type="match status" value="1"/>
</dbReference>
<evidence type="ECO:0000256" key="2">
    <source>
        <dbReference type="ARBA" id="ARBA00024867"/>
    </source>
</evidence>
<protein>
    <recommendedName>
        <fullName evidence="1">Stage 0 sporulation protein A homolog</fullName>
    </recommendedName>
</protein>
<organism evidence="5 6">
    <name type="scientific">Petrocella atlantisensis</name>
    <dbReference type="NCBI Taxonomy" id="2173034"/>
    <lineage>
        <taxon>Bacteria</taxon>
        <taxon>Bacillati</taxon>
        <taxon>Bacillota</taxon>
        <taxon>Clostridia</taxon>
        <taxon>Lachnospirales</taxon>
        <taxon>Vallitaleaceae</taxon>
        <taxon>Petrocella</taxon>
    </lineage>
</organism>
<evidence type="ECO:0000256" key="1">
    <source>
        <dbReference type="ARBA" id="ARBA00018672"/>
    </source>
</evidence>
<name>A0A3P7Q1Y8_9FIRM</name>
<gene>
    <name evidence="5" type="primary">cheY</name>
    <name evidence="5" type="ORF">PATL70BA_3417</name>
</gene>
<keyword evidence="3" id="KW-0597">Phosphoprotein</keyword>
<reference evidence="5 6" key="1">
    <citation type="submission" date="2018-09" db="EMBL/GenBank/DDBJ databases">
        <authorList>
            <person name="Postec A."/>
        </authorList>
    </citation>
    <scope>NUCLEOTIDE SEQUENCE [LARGE SCALE GENOMIC DNA]</scope>
    <source>
        <strain evidence="5">70B-A</strain>
    </source>
</reference>
<evidence type="ECO:0000313" key="5">
    <source>
        <dbReference type="EMBL" id="VDN49351.1"/>
    </source>
</evidence>
<dbReference type="Proteomes" id="UP000279029">
    <property type="component" value="Chromosome"/>
</dbReference>
<sequence length="121" mass="13169">MAIRVLVVDDAVFMRTVLKKMLVEDGYEVCGEAGNGLEAIKLAKELTPDVVTLDITMPEMDGVTALPKIMEVSPNSKVIMCSAMGQQPMVVEAIKNGAKDFIVKPFQKARVVQAIENVMSK</sequence>
<proteinExistence type="predicted"/>
<evidence type="ECO:0000256" key="3">
    <source>
        <dbReference type="PROSITE-ProRule" id="PRU00169"/>
    </source>
</evidence>
<keyword evidence="6" id="KW-1185">Reference proteome</keyword>
<accession>A0A3P7Q1Y8</accession>
<dbReference type="KEGG" id="cbar:PATL70BA_3417"/>
<dbReference type="Gene3D" id="3.40.50.2300">
    <property type="match status" value="1"/>
</dbReference>
<dbReference type="OrthoDB" id="9790669at2"/>